<dbReference type="EC" id="2.4.1.-" evidence="5"/>
<evidence type="ECO:0000313" key="7">
    <source>
        <dbReference type="Proteomes" id="UP000824120"/>
    </source>
</evidence>
<evidence type="ECO:0000256" key="3">
    <source>
        <dbReference type="ARBA" id="ARBA00051003"/>
    </source>
</evidence>
<dbReference type="FunFam" id="3.40.50.2000:FF:000027">
    <property type="entry name" value="Glycosyltransferase"/>
    <property type="match status" value="1"/>
</dbReference>
<evidence type="ECO:0000256" key="4">
    <source>
        <dbReference type="RuleBase" id="RU003718"/>
    </source>
</evidence>
<evidence type="ECO:0000256" key="1">
    <source>
        <dbReference type="ARBA" id="ARBA00009995"/>
    </source>
</evidence>
<sequence length="579" mass="65859">MSSNNVEISKSHAVCVPYPGQGHITPMLKLAKILHHKGFHITFVNTEFNHRRLLRSRGSHSLDGLLSFRFVTIPDGLPPSDADATQDIPSLNESIIKTCLGPFRDLLAKLNDNSNTSNVPPVTCIVSDGIMSFTLAAAQELGVPQVQFWTTSACGFLGYMHYTTLIEKGYTPLKENVDASYLTNGYLEKKLDFIPGMKDVRLRDLPSFLRTTNPDDFMIKYVLQETERARKASAIVFNTFETLESEVLESLQTLLPPVYTIGPLHLLVKHVDDENLKGLGSSLWKEVPECIQWLNNKEPNSVVYVNFGSITVMTPDQLLEFAWGLANSQQEFLWIIRPDIVSGYESILPLEFVEETKNRRMLASWCSQEEVLNHPAIGGFLTHSGWNSTLESITSGVPMLCWPFFAEQQTNCWFSETKWGIGMEIDNNVKREEVESLVRELMVGEKGKEMKKKAMEWKELAEISAKKSTGSSYVNIEKNLKGLRSSLWKEEPKCLQWLDNKEPNSVVYVNFGSTIVVIPNQLIEFAWGLANSQQEFLWIIRPILYRVINRFFHLNSWKKLKTEECLQVGAHKKYLTIRL</sequence>
<evidence type="ECO:0000256" key="2">
    <source>
        <dbReference type="ARBA" id="ARBA00022679"/>
    </source>
</evidence>
<dbReference type="Proteomes" id="UP000824120">
    <property type="component" value="Chromosome 12"/>
</dbReference>
<comment type="similarity">
    <text evidence="1 4">Belongs to the UDP-glycosyltransferase family.</text>
</comment>
<proteinExistence type="inferred from homology"/>
<dbReference type="EMBL" id="JACXVP010000012">
    <property type="protein sequence ID" value="KAG5573307.1"/>
    <property type="molecule type" value="Genomic_DNA"/>
</dbReference>
<evidence type="ECO:0000256" key="5">
    <source>
        <dbReference type="RuleBase" id="RU362057"/>
    </source>
</evidence>
<dbReference type="PANTHER" id="PTHR11926">
    <property type="entry name" value="GLUCOSYL/GLUCURONOSYL TRANSFERASES"/>
    <property type="match status" value="1"/>
</dbReference>
<keyword evidence="2 4" id="KW-0808">Transferase</keyword>
<dbReference type="GO" id="GO:0080044">
    <property type="term" value="F:quercetin 7-O-glucosyltransferase activity"/>
    <property type="evidence" value="ECO:0007669"/>
    <property type="project" value="TreeGrafter"/>
</dbReference>
<name>A0A9J5WC81_SOLCO</name>
<dbReference type="PANTHER" id="PTHR11926:SF1363">
    <property type="entry name" value="UDP-GLYCOSYLTRANSFERASES DOMAIN-CONTAINING PROTEIN"/>
    <property type="match status" value="1"/>
</dbReference>
<dbReference type="PROSITE" id="PS00375">
    <property type="entry name" value="UDPGT"/>
    <property type="match status" value="1"/>
</dbReference>
<reference evidence="6 7" key="1">
    <citation type="submission" date="2020-09" db="EMBL/GenBank/DDBJ databases">
        <title>De no assembly of potato wild relative species, Solanum commersonii.</title>
        <authorList>
            <person name="Cho K."/>
        </authorList>
    </citation>
    <scope>NUCLEOTIDE SEQUENCE [LARGE SCALE GENOMIC DNA]</scope>
    <source>
        <strain evidence="6">LZ3.2</strain>
        <tissue evidence="6">Leaf</tissue>
    </source>
</reference>
<dbReference type="InterPro" id="IPR035595">
    <property type="entry name" value="UDP_glycos_trans_CS"/>
</dbReference>
<dbReference type="Pfam" id="PF00201">
    <property type="entry name" value="UDPGT"/>
    <property type="match status" value="1"/>
</dbReference>
<gene>
    <name evidence="6" type="ORF">H5410_063073</name>
</gene>
<comment type="catalytic activity">
    <reaction evidence="3">
        <text>7-deoxyloganetin + UDP-alpha-D-glucose = 7-deoxyloganin + UDP + H(+)</text>
        <dbReference type="Rhea" id="RHEA:39899"/>
        <dbReference type="ChEBI" id="CHEBI:15378"/>
        <dbReference type="ChEBI" id="CHEBI:18370"/>
        <dbReference type="ChEBI" id="CHEBI:58223"/>
        <dbReference type="ChEBI" id="CHEBI:58885"/>
        <dbReference type="ChEBI" id="CHEBI:76849"/>
        <dbReference type="EC" id="2.4.1.324"/>
    </reaction>
</comment>
<keyword evidence="4" id="KW-0328">Glycosyltransferase</keyword>
<dbReference type="GO" id="GO:0080043">
    <property type="term" value="F:quercetin 3-O-glucosyltransferase activity"/>
    <property type="evidence" value="ECO:0007669"/>
    <property type="project" value="TreeGrafter"/>
</dbReference>
<comment type="caution">
    <text evidence="6">The sequence shown here is derived from an EMBL/GenBank/DDBJ whole genome shotgun (WGS) entry which is preliminary data.</text>
</comment>
<accession>A0A9J5WC81</accession>
<dbReference type="FunFam" id="3.40.50.2000:FF:000055">
    <property type="entry name" value="Glycosyltransferase"/>
    <property type="match status" value="1"/>
</dbReference>
<dbReference type="AlphaFoldDB" id="A0A9J5WC81"/>
<organism evidence="6 7">
    <name type="scientific">Solanum commersonii</name>
    <name type="common">Commerson's wild potato</name>
    <name type="synonym">Commerson's nightshade</name>
    <dbReference type="NCBI Taxonomy" id="4109"/>
    <lineage>
        <taxon>Eukaryota</taxon>
        <taxon>Viridiplantae</taxon>
        <taxon>Streptophyta</taxon>
        <taxon>Embryophyta</taxon>
        <taxon>Tracheophyta</taxon>
        <taxon>Spermatophyta</taxon>
        <taxon>Magnoliopsida</taxon>
        <taxon>eudicotyledons</taxon>
        <taxon>Gunneridae</taxon>
        <taxon>Pentapetalae</taxon>
        <taxon>asterids</taxon>
        <taxon>lamiids</taxon>
        <taxon>Solanales</taxon>
        <taxon>Solanaceae</taxon>
        <taxon>Solanoideae</taxon>
        <taxon>Solaneae</taxon>
        <taxon>Solanum</taxon>
    </lineage>
</organism>
<dbReference type="Gene3D" id="3.40.50.2000">
    <property type="entry name" value="Glycogen Phosphorylase B"/>
    <property type="match status" value="3"/>
</dbReference>
<dbReference type="CDD" id="cd03784">
    <property type="entry name" value="GT1_Gtf-like"/>
    <property type="match status" value="1"/>
</dbReference>
<dbReference type="OrthoDB" id="5835829at2759"/>
<dbReference type="SUPFAM" id="SSF53756">
    <property type="entry name" value="UDP-Glycosyltransferase/glycogen phosphorylase"/>
    <property type="match status" value="2"/>
</dbReference>
<keyword evidence="7" id="KW-1185">Reference proteome</keyword>
<dbReference type="InterPro" id="IPR002213">
    <property type="entry name" value="UDP_glucos_trans"/>
</dbReference>
<protein>
    <recommendedName>
        <fullName evidence="5">Glycosyltransferase</fullName>
        <ecNumber evidence="5">2.4.1.-</ecNumber>
    </recommendedName>
</protein>
<evidence type="ECO:0000313" key="6">
    <source>
        <dbReference type="EMBL" id="KAG5573307.1"/>
    </source>
</evidence>